<dbReference type="PROSITE" id="PS50026">
    <property type="entry name" value="EGF_3"/>
    <property type="match status" value="2"/>
</dbReference>
<dbReference type="GO" id="GO:0016020">
    <property type="term" value="C:membrane"/>
    <property type="evidence" value="ECO:0007669"/>
    <property type="project" value="UniProtKB-SubCell"/>
</dbReference>
<dbReference type="AlphaFoldDB" id="A8DWL8"/>
<evidence type="ECO:0000256" key="2">
    <source>
        <dbReference type="ARBA" id="ARBA00022536"/>
    </source>
</evidence>
<keyword evidence="5 7" id="KW-1015">Disulfide bond</keyword>
<gene>
    <name evidence="10" type="ORF">NEMVEDRAFT_v1g157460</name>
</gene>
<keyword evidence="4" id="KW-0677">Repeat</keyword>
<dbReference type="Pfam" id="PF00008">
    <property type="entry name" value="EGF"/>
    <property type="match status" value="1"/>
</dbReference>
<dbReference type="EMBL" id="DS479865">
    <property type="protein sequence ID" value="EDO25392.1"/>
    <property type="molecule type" value="Genomic_DNA"/>
</dbReference>
<evidence type="ECO:0000256" key="7">
    <source>
        <dbReference type="PROSITE-ProRule" id="PRU00076"/>
    </source>
</evidence>
<dbReference type="InterPro" id="IPR001791">
    <property type="entry name" value="Laminin_G"/>
</dbReference>
<dbReference type="OMA" id="MELEFRP"/>
<evidence type="ECO:0000256" key="3">
    <source>
        <dbReference type="ARBA" id="ARBA00022729"/>
    </source>
</evidence>
<dbReference type="HOGENOM" id="CLU_1363419_0_0_1"/>
<feature type="disulfide bond" evidence="7">
    <location>
        <begin position="143"/>
        <end position="152"/>
    </location>
</feature>
<accession>A8DWL8</accession>
<feature type="disulfide bond" evidence="7">
    <location>
        <begin position="181"/>
        <end position="190"/>
    </location>
</feature>
<evidence type="ECO:0000259" key="9">
    <source>
        <dbReference type="PROSITE" id="PS50026"/>
    </source>
</evidence>
<evidence type="ECO:0000256" key="6">
    <source>
        <dbReference type="ARBA" id="ARBA00023180"/>
    </source>
</evidence>
<feature type="non-terminal residue" evidence="10">
    <location>
        <position position="1"/>
    </location>
</feature>
<keyword evidence="3" id="KW-0732">Signal</keyword>
<proteinExistence type="inferred from homology"/>
<evidence type="ECO:0000313" key="10">
    <source>
        <dbReference type="EMBL" id="EDO25392.1"/>
    </source>
</evidence>
<sequence>FRYDLGYGRAVIRSIKNITVGQWHTVVAERYRRDGSLILDSEPAVKSQAPCCSVGLNLALPLYVGGVLNFETIDTDKVGVNRGFKGCISDVAVDDNPIDLINSYVKHRGIEQCTECLLPCQIEPCVNNGTCIPRGQTGYMCACGDGFTGKNCEFPLVGPGKNRTCMNGGLPFPPSGRVCDCPVGYAGKRCESGKLFYVKVA</sequence>
<dbReference type="Pfam" id="PF02210">
    <property type="entry name" value="Laminin_G_2"/>
    <property type="match status" value="1"/>
</dbReference>
<dbReference type="PROSITE" id="PS01186">
    <property type="entry name" value="EGF_2"/>
    <property type="match status" value="2"/>
</dbReference>
<dbReference type="PROSITE" id="PS00022">
    <property type="entry name" value="EGF_1"/>
    <property type="match status" value="2"/>
</dbReference>
<dbReference type="PANTHER" id="PTHR15036:SF85">
    <property type="entry name" value="SP2353, ISOFORM A"/>
    <property type="match status" value="1"/>
</dbReference>
<dbReference type="PANTHER" id="PTHR15036">
    <property type="entry name" value="PIKACHURIN-LIKE PROTEIN"/>
    <property type="match status" value="1"/>
</dbReference>
<protein>
    <submittedName>
        <fullName evidence="10">Uncharacterized protein</fullName>
    </submittedName>
</protein>
<dbReference type="SUPFAM" id="SSF57196">
    <property type="entry name" value="EGF/Laminin"/>
    <property type="match status" value="2"/>
</dbReference>
<organism evidence="10 11">
    <name type="scientific">Nematostella vectensis</name>
    <name type="common">Starlet sea anemone</name>
    <dbReference type="NCBI Taxonomy" id="45351"/>
    <lineage>
        <taxon>Eukaryota</taxon>
        <taxon>Metazoa</taxon>
        <taxon>Cnidaria</taxon>
        <taxon>Anthozoa</taxon>
        <taxon>Hexacorallia</taxon>
        <taxon>Actiniaria</taxon>
        <taxon>Edwardsiidae</taxon>
        <taxon>Nematostella</taxon>
    </lineage>
</organism>
<evidence type="ECO:0000313" key="11">
    <source>
        <dbReference type="Proteomes" id="UP000001593"/>
    </source>
</evidence>
<keyword evidence="11" id="KW-1185">Reference proteome</keyword>
<comment type="caution">
    <text evidence="7">Lacks conserved residue(s) required for the propagation of feature annotation.</text>
</comment>
<feature type="domain" description="EGF-like" evidence="9">
    <location>
        <begin position="117"/>
        <end position="153"/>
    </location>
</feature>
<dbReference type="CDD" id="cd00054">
    <property type="entry name" value="EGF_CA"/>
    <property type="match status" value="1"/>
</dbReference>
<dbReference type="Gene3D" id="2.60.120.200">
    <property type="match status" value="1"/>
</dbReference>
<keyword evidence="2 7" id="KW-0245">EGF-like domain</keyword>
<comment type="similarity">
    <text evidence="1">Belongs to the EGF domain peptide family.</text>
</comment>
<dbReference type="SUPFAM" id="SSF49899">
    <property type="entry name" value="Concanavalin A-like lectins/glucanases"/>
    <property type="match status" value="1"/>
</dbReference>
<dbReference type="InParanoid" id="A8DWL8"/>
<dbReference type="Gene3D" id="2.10.25.10">
    <property type="entry name" value="Laminin"/>
    <property type="match status" value="2"/>
</dbReference>
<dbReference type="Proteomes" id="UP000001593">
    <property type="component" value="Unassembled WGS sequence"/>
</dbReference>
<feature type="domain" description="Laminin G" evidence="8">
    <location>
        <begin position="1"/>
        <end position="116"/>
    </location>
</feature>
<dbReference type="CDD" id="cd00110">
    <property type="entry name" value="LamG"/>
    <property type="match status" value="1"/>
</dbReference>
<dbReference type="InterPro" id="IPR013320">
    <property type="entry name" value="ConA-like_dom_sf"/>
</dbReference>
<evidence type="ECO:0000256" key="4">
    <source>
        <dbReference type="ARBA" id="ARBA00022737"/>
    </source>
</evidence>
<dbReference type="InterPro" id="IPR000742">
    <property type="entry name" value="EGF"/>
</dbReference>
<dbReference type="SMART" id="SM00181">
    <property type="entry name" value="EGF"/>
    <property type="match status" value="2"/>
</dbReference>
<dbReference type="InterPro" id="IPR050372">
    <property type="entry name" value="Neurexin-related_CASP"/>
</dbReference>
<feature type="domain" description="EGF-like" evidence="9">
    <location>
        <begin position="156"/>
        <end position="191"/>
    </location>
</feature>
<evidence type="ECO:0000256" key="1">
    <source>
        <dbReference type="ARBA" id="ARBA00006373"/>
    </source>
</evidence>
<evidence type="ECO:0000259" key="8">
    <source>
        <dbReference type="PROSITE" id="PS50025"/>
    </source>
</evidence>
<dbReference type="eggNOG" id="KOG3509">
    <property type="taxonomic scope" value="Eukaryota"/>
</dbReference>
<reference evidence="10 11" key="1">
    <citation type="journal article" date="2007" name="Science">
        <title>Sea anemone genome reveals ancestral eumetazoan gene repertoire and genomic organization.</title>
        <authorList>
            <person name="Putnam N.H."/>
            <person name="Srivastava M."/>
            <person name="Hellsten U."/>
            <person name="Dirks B."/>
            <person name="Chapman J."/>
            <person name="Salamov A."/>
            <person name="Terry A."/>
            <person name="Shapiro H."/>
            <person name="Lindquist E."/>
            <person name="Kapitonov V.V."/>
            <person name="Jurka J."/>
            <person name="Genikhovich G."/>
            <person name="Grigoriev I.V."/>
            <person name="Lucas S.M."/>
            <person name="Steele R.E."/>
            <person name="Finnerty J.R."/>
            <person name="Technau U."/>
            <person name="Martindale M.Q."/>
            <person name="Rokhsar D.S."/>
        </authorList>
    </citation>
    <scope>NUCLEOTIDE SEQUENCE [LARGE SCALE GENOMIC DNA]</scope>
    <source>
        <strain evidence="11">CH2 X CH6</strain>
    </source>
</reference>
<dbReference type="FunFam" id="2.10.25.10:FF:000012">
    <property type="entry name" value="Delta-like protein"/>
    <property type="match status" value="1"/>
</dbReference>
<evidence type="ECO:0000256" key="5">
    <source>
        <dbReference type="ARBA" id="ARBA00023157"/>
    </source>
</evidence>
<keyword evidence="6" id="KW-0325">Glycoprotein</keyword>
<name>A8DWL8_NEMVE</name>
<dbReference type="PROSITE" id="PS50025">
    <property type="entry name" value="LAM_G_DOMAIN"/>
    <property type="match status" value="1"/>
</dbReference>